<keyword evidence="1" id="KW-0808">Transferase</keyword>
<dbReference type="EMBL" id="PFBY01000010">
    <property type="protein sequence ID" value="PIR76692.1"/>
    <property type="molecule type" value="Genomic_DNA"/>
</dbReference>
<comment type="caution">
    <text evidence="1">The sequence shown here is derived from an EMBL/GenBank/DDBJ whole genome shotgun (WGS) entry which is preliminary data.</text>
</comment>
<dbReference type="PANTHER" id="PTHR15364:SF0">
    <property type="entry name" value="2'-DEOXYNUCLEOSIDE 5'-PHOSPHATE N-HYDROLASE 1"/>
    <property type="match status" value="1"/>
</dbReference>
<evidence type="ECO:0000313" key="2">
    <source>
        <dbReference type="Proteomes" id="UP000231530"/>
    </source>
</evidence>
<dbReference type="AlphaFoldDB" id="A0A2H0TX07"/>
<dbReference type="Gene3D" id="3.40.50.450">
    <property type="match status" value="1"/>
</dbReference>
<organism evidence="1 2">
    <name type="scientific">Candidatus Magasanikbacteria bacterium CG10_big_fil_rev_8_21_14_0_10_42_10</name>
    <dbReference type="NCBI Taxonomy" id="1974649"/>
    <lineage>
        <taxon>Bacteria</taxon>
        <taxon>Candidatus Magasanikiibacteriota</taxon>
    </lineage>
</organism>
<reference evidence="2" key="1">
    <citation type="submission" date="2017-09" db="EMBL/GenBank/DDBJ databases">
        <title>Depth-based differentiation of microbial function through sediment-hosted aquifers and enrichment of novel symbionts in the deep terrestrial subsurface.</title>
        <authorList>
            <person name="Probst A.J."/>
            <person name="Ladd B."/>
            <person name="Jarett J.K."/>
            <person name="Geller-Mcgrath D.E."/>
            <person name="Sieber C.M.K."/>
            <person name="Emerson J.B."/>
            <person name="Anantharaman K."/>
            <person name="Thomas B.C."/>
            <person name="Malmstrom R."/>
            <person name="Stieglmeier M."/>
            <person name="Klingl A."/>
            <person name="Woyke T."/>
            <person name="Ryan C.M."/>
            <person name="Banfield J.F."/>
        </authorList>
    </citation>
    <scope>NUCLEOTIDE SEQUENCE [LARGE SCALE GENOMIC DNA]</scope>
</reference>
<accession>A0A2H0TX07</accession>
<proteinExistence type="predicted"/>
<dbReference type="InterPro" id="IPR051239">
    <property type="entry name" value="2'-dNMP_N-hydrolase"/>
</dbReference>
<evidence type="ECO:0000313" key="1">
    <source>
        <dbReference type="EMBL" id="PIR76692.1"/>
    </source>
</evidence>
<dbReference type="GO" id="GO:0016740">
    <property type="term" value="F:transferase activity"/>
    <property type="evidence" value="ECO:0007669"/>
    <property type="project" value="UniProtKB-KW"/>
</dbReference>
<dbReference type="PANTHER" id="PTHR15364">
    <property type="entry name" value="2'-DEOXYNUCLEOSIDE 5'-PHOSPHATE N-HYDROLASE 1"/>
    <property type="match status" value="1"/>
</dbReference>
<dbReference type="SUPFAM" id="SSF52309">
    <property type="entry name" value="N-(deoxy)ribosyltransferase-like"/>
    <property type="match status" value="1"/>
</dbReference>
<gene>
    <name evidence="1" type="ORF">COU32_00630</name>
</gene>
<dbReference type="GO" id="GO:0070694">
    <property type="term" value="F:5-hydroxymethyl-dUMP N-hydrolase activity"/>
    <property type="evidence" value="ECO:0007669"/>
    <property type="project" value="TreeGrafter"/>
</dbReference>
<dbReference type="Proteomes" id="UP000231530">
    <property type="component" value="Unassembled WGS sequence"/>
</dbReference>
<dbReference type="GO" id="GO:0009159">
    <property type="term" value="P:deoxyribonucleoside monophosphate catabolic process"/>
    <property type="evidence" value="ECO:0007669"/>
    <property type="project" value="TreeGrafter"/>
</dbReference>
<name>A0A2H0TX07_9BACT</name>
<sequence length="135" mass="14968">MNIQFLASTKGGRELHKTYRDIVSLLETYGTVHGKHLTETSLTVHGETSLSSTAILDREIATLAHADLIVAEVTTPSLGVGYLIAIAVEKKKQVLCFYQGEHTDKLSAIIRGNDAIQLHLYKTREDIQHILETEI</sequence>
<protein>
    <submittedName>
        <fullName evidence="1">Nucleoside 2-deoxyribosyltransferase</fullName>
    </submittedName>
</protein>